<dbReference type="GO" id="GO:0016787">
    <property type="term" value="F:hydrolase activity"/>
    <property type="evidence" value="ECO:0007669"/>
    <property type="project" value="UniProtKB-KW"/>
</dbReference>
<dbReference type="PRINTS" id="PR00111">
    <property type="entry name" value="ABHYDROLASE"/>
</dbReference>
<dbReference type="PANTHER" id="PTHR43798">
    <property type="entry name" value="MONOACYLGLYCEROL LIPASE"/>
    <property type="match status" value="1"/>
</dbReference>
<evidence type="ECO:0000313" key="3">
    <source>
        <dbReference type="Proteomes" id="UP000009080"/>
    </source>
</evidence>
<dbReference type="Gene3D" id="3.40.50.1820">
    <property type="entry name" value="alpha/beta hydrolase"/>
    <property type="match status" value="1"/>
</dbReference>
<gene>
    <name evidence="2" type="ordered locus">TERTU_4544</name>
</gene>
<dbReference type="OrthoDB" id="334507at2"/>
<dbReference type="Proteomes" id="UP000009080">
    <property type="component" value="Chromosome"/>
</dbReference>
<proteinExistence type="predicted"/>
<dbReference type="InterPro" id="IPR050266">
    <property type="entry name" value="AB_hydrolase_sf"/>
</dbReference>
<dbReference type="InterPro" id="IPR000073">
    <property type="entry name" value="AB_hydrolase_1"/>
</dbReference>
<dbReference type="KEGG" id="ttu:TERTU_4544"/>
<dbReference type="AlphaFoldDB" id="C5BJQ9"/>
<reference evidence="2 3" key="1">
    <citation type="journal article" date="2009" name="PLoS ONE">
        <title>The complete genome of Teredinibacter turnerae T7901: an intracellular endosymbiont of marine wood-boring bivalves (shipworms).</title>
        <authorList>
            <person name="Yang J.C."/>
            <person name="Madupu R."/>
            <person name="Durkin A.S."/>
            <person name="Ekborg N.A."/>
            <person name="Pedamallu C.S."/>
            <person name="Hostetler J.B."/>
            <person name="Radune D."/>
            <person name="Toms B.S."/>
            <person name="Henrissat B."/>
            <person name="Coutinho P.M."/>
            <person name="Schwarz S."/>
            <person name="Field L."/>
            <person name="Trindade-Silva A.E."/>
            <person name="Soares C.A.G."/>
            <person name="Elshahawi S."/>
            <person name="Hanora A."/>
            <person name="Schmidt E.W."/>
            <person name="Haygood M.G."/>
            <person name="Posfai J."/>
            <person name="Benner J."/>
            <person name="Madinger C."/>
            <person name="Nove J."/>
            <person name="Anton B."/>
            <person name="Chaudhary K."/>
            <person name="Foster J."/>
            <person name="Holman A."/>
            <person name="Kumar S."/>
            <person name="Lessard P.A."/>
            <person name="Luyten Y.A."/>
            <person name="Slatko B."/>
            <person name="Wood N."/>
            <person name="Wu B."/>
            <person name="Teplitski M."/>
            <person name="Mougous J.D."/>
            <person name="Ward N."/>
            <person name="Eisen J.A."/>
            <person name="Badger J.H."/>
            <person name="Distel D.L."/>
        </authorList>
    </citation>
    <scope>NUCLEOTIDE SEQUENCE [LARGE SCALE GENOMIC DNA]</scope>
    <source>
        <strain evidence="3">ATCC 39867 / T7901</strain>
    </source>
</reference>
<feature type="domain" description="AB hydrolase-1" evidence="1">
    <location>
        <begin position="118"/>
        <end position="356"/>
    </location>
</feature>
<dbReference type="RefSeq" id="WP_015820592.1">
    <property type="nucleotide sequence ID" value="NC_012997.1"/>
</dbReference>
<keyword evidence="2" id="KW-0378">Hydrolase</keyword>
<name>C5BJQ9_TERTT</name>
<keyword evidence="3" id="KW-1185">Reference proteome</keyword>
<dbReference type="SUPFAM" id="SSF53474">
    <property type="entry name" value="alpha/beta-Hydrolases"/>
    <property type="match status" value="1"/>
</dbReference>
<dbReference type="STRING" id="377629.TERTU_4544"/>
<dbReference type="Pfam" id="PF12697">
    <property type="entry name" value="Abhydrolase_6"/>
    <property type="match status" value="1"/>
</dbReference>
<dbReference type="HOGENOM" id="CLU_540675_0_0_6"/>
<dbReference type="PANTHER" id="PTHR43798:SF33">
    <property type="entry name" value="HYDROLASE, PUTATIVE (AFU_ORTHOLOGUE AFUA_2G14860)-RELATED"/>
    <property type="match status" value="1"/>
</dbReference>
<evidence type="ECO:0000259" key="1">
    <source>
        <dbReference type="Pfam" id="PF12697"/>
    </source>
</evidence>
<accession>C5BJQ9</accession>
<evidence type="ECO:0000313" key="2">
    <source>
        <dbReference type="EMBL" id="ACR14478.1"/>
    </source>
</evidence>
<dbReference type="GO" id="GO:0016020">
    <property type="term" value="C:membrane"/>
    <property type="evidence" value="ECO:0007669"/>
    <property type="project" value="TreeGrafter"/>
</dbReference>
<dbReference type="InterPro" id="IPR029058">
    <property type="entry name" value="AB_hydrolase_fold"/>
</dbReference>
<protein>
    <submittedName>
        <fullName evidence="2">Hydrolase, alpha/beta fold family</fullName>
    </submittedName>
</protein>
<sequence>MTKRSGGGRWMQWAMLSMGLTAIAPTQADLLDVIAERVTSSRDSDGGGAIKISPVNIRQIYKQRQQAAQEQGDDYTLTEFDEELIATDRWRYFTVHNTVFDSDVFVLEAGDVNKPTMILVHGLGQNGLRDWLNVIPRFEKEYHIIALDLPGFGLSPTTEGEYSPTNYASVVHQVAGVFGAKQYVLIGHSMGGAVALRYAADYGDELRQLVLVDAAGILYRTAYLKHAVEFPAELYGLSDISVKLITGVEELGQALIETVTSLPDAVNYIRKFRQAWNKTLGLNPNVNAATALVYEDFASAAHETRVPTSIIWGADDGVAPLRTGVMLNDTLEKSRLHSIANCGHTPMREKPAQFNALLAEVLASPPPQNPPSLLKVSAQAEKLVIEGETNQFYSGEYSEVEIRDSTAIHLQNLSAKRIKVTDSSVNLENVYLAADTTAMIAVHAIVDGTNVTMAANSGILADDSRIDLANATLIVDHEAINVGDDSQIILSASQVVSPGFTGYVHGQYRTENATIDFKKKGLQ</sequence>
<organism evidence="2 3">
    <name type="scientific">Teredinibacter turnerae (strain ATCC 39867 / T7901)</name>
    <dbReference type="NCBI Taxonomy" id="377629"/>
    <lineage>
        <taxon>Bacteria</taxon>
        <taxon>Pseudomonadati</taxon>
        <taxon>Pseudomonadota</taxon>
        <taxon>Gammaproteobacteria</taxon>
        <taxon>Cellvibrionales</taxon>
        <taxon>Cellvibrionaceae</taxon>
        <taxon>Teredinibacter</taxon>
    </lineage>
</organism>
<dbReference type="eggNOG" id="COG2267">
    <property type="taxonomic scope" value="Bacteria"/>
</dbReference>
<dbReference type="EMBL" id="CP001614">
    <property type="protein sequence ID" value="ACR14478.1"/>
    <property type="molecule type" value="Genomic_DNA"/>
</dbReference>